<dbReference type="Proteomes" id="UP000826234">
    <property type="component" value="Unassembled WGS sequence"/>
</dbReference>
<evidence type="ECO:0000313" key="2">
    <source>
        <dbReference type="Proteomes" id="UP000826234"/>
    </source>
</evidence>
<comment type="caution">
    <text evidence="1">The sequence shown here is derived from an EMBL/GenBank/DDBJ whole genome shotgun (WGS) entry which is preliminary data.</text>
</comment>
<organism evidence="1 2">
    <name type="scientific">Phrynosoma platyrhinos</name>
    <name type="common">Desert horned lizard</name>
    <dbReference type="NCBI Taxonomy" id="52577"/>
    <lineage>
        <taxon>Eukaryota</taxon>
        <taxon>Metazoa</taxon>
        <taxon>Chordata</taxon>
        <taxon>Craniata</taxon>
        <taxon>Vertebrata</taxon>
        <taxon>Euteleostomi</taxon>
        <taxon>Lepidosauria</taxon>
        <taxon>Squamata</taxon>
        <taxon>Bifurcata</taxon>
        <taxon>Unidentata</taxon>
        <taxon>Episquamata</taxon>
        <taxon>Toxicofera</taxon>
        <taxon>Iguania</taxon>
        <taxon>Phrynosomatidae</taxon>
        <taxon>Phrynosomatinae</taxon>
        <taxon>Phrynosoma</taxon>
    </lineage>
</organism>
<protein>
    <submittedName>
        <fullName evidence="1">Uncharacterized protein</fullName>
    </submittedName>
</protein>
<gene>
    <name evidence="1" type="ORF">JD844_007690</name>
</gene>
<sequence>MKQMPVNIFTVLTIMEEERDSISSACGFAKSGHRGEDSRQLLTGVLRKRELLCALEHLDPWELAETNTGINCLDSMCCFSVGETACTSLRRMLERIMGRCSPARVNRCGISLNCLCCRRFSYKLEHDEPAAIDV</sequence>
<proteinExistence type="predicted"/>
<accession>A0ABQ7T3P4</accession>
<name>A0ABQ7T3P4_PHRPL</name>
<dbReference type="EMBL" id="JAIPUX010001880">
    <property type="protein sequence ID" value="KAH0624186.1"/>
    <property type="molecule type" value="Genomic_DNA"/>
</dbReference>
<evidence type="ECO:0000313" key="1">
    <source>
        <dbReference type="EMBL" id="KAH0624186.1"/>
    </source>
</evidence>
<reference evidence="1 2" key="1">
    <citation type="journal article" date="2022" name="Gigascience">
        <title>A chromosome-level genome assembly and annotation of the desert horned lizard, Phrynosoma platyrhinos, provides insight into chromosomal rearrangements among reptiles.</title>
        <authorList>
            <person name="Koochekian N."/>
            <person name="Ascanio A."/>
            <person name="Farleigh K."/>
            <person name="Card D.C."/>
            <person name="Schield D.R."/>
            <person name="Castoe T.A."/>
            <person name="Jezkova T."/>
        </authorList>
    </citation>
    <scope>NUCLEOTIDE SEQUENCE [LARGE SCALE GENOMIC DNA]</scope>
    <source>
        <strain evidence="1">NK-2021</strain>
    </source>
</reference>
<keyword evidence="2" id="KW-1185">Reference proteome</keyword>